<proteinExistence type="predicted"/>
<dbReference type="AlphaFoldDB" id="A0AAN6NW20"/>
<organism evidence="2 3">
    <name type="scientific">Pseudoneurospora amorphoporcata</name>
    <dbReference type="NCBI Taxonomy" id="241081"/>
    <lineage>
        <taxon>Eukaryota</taxon>
        <taxon>Fungi</taxon>
        <taxon>Dikarya</taxon>
        <taxon>Ascomycota</taxon>
        <taxon>Pezizomycotina</taxon>
        <taxon>Sordariomycetes</taxon>
        <taxon>Sordariomycetidae</taxon>
        <taxon>Sordariales</taxon>
        <taxon>Sordariaceae</taxon>
        <taxon>Pseudoneurospora</taxon>
    </lineage>
</organism>
<feature type="compositionally biased region" description="Basic and acidic residues" evidence="1">
    <location>
        <begin position="227"/>
        <end position="239"/>
    </location>
</feature>
<keyword evidence="3" id="KW-1185">Reference proteome</keyword>
<evidence type="ECO:0000256" key="1">
    <source>
        <dbReference type="SAM" id="MobiDB-lite"/>
    </source>
</evidence>
<accession>A0AAN6NW20</accession>
<protein>
    <submittedName>
        <fullName evidence="2">Uncharacterized protein</fullName>
    </submittedName>
</protein>
<evidence type="ECO:0000313" key="2">
    <source>
        <dbReference type="EMBL" id="KAK3952951.1"/>
    </source>
</evidence>
<dbReference type="EMBL" id="MU859114">
    <property type="protein sequence ID" value="KAK3952951.1"/>
    <property type="molecule type" value="Genomic_DNA"/>
</dbReference>
<comment type="caution">
    <text evidence="2">The sequence shown here is derived from an EMBL/GenBank/DDBJ whole genome shotgun (WGS) entry which is preliminary data.</text>
</comment>
<feature type="region of interest" description="Disordered" evidence="1">
    <location>
        <begin position="227"/>
        <end position="250"/>
    </location>
</feature>
<name>A0AAN6NW20_9PEZI</name>
<sequence length="336" mass="37158">MKEIAKIGGFASPSRLANSSLREEVSNQKPTMMCCWAIRYPIFEGKWKVEMKLRDGLHQLVWRGCVGAGLDKRWGLLWCGAVEICERASERTSVPEEKRPETIVKVKYSPSSSLLLPALSLRLDLQSVQNRKASLSSLLQEQRTGWTQTRTFHSHYGPRKPTPLRGRTYPFETSFDLCAPASSYCRCSDATNCKAREITPPLVPLVQPLPLDELNETCGSFVVVREPREERDRERETTTKKVGGNRTSPCCPAIRQTTTGGWRKIVSPPACLQLAGAPDTTGHRGSSSRDSSSAVLQSGARKSRGKEKIHLLSVVPRSPAIALQICGASCLRNHAS</sequence>
<evidence type="ECO:0000313" key="3">
    <source>
        <dbReference type="Proteomes" id="UP001303222"/>
    </source>
</evidence>
<reference evidence="2" key="1">
    <citation type="journal article" date="2023" name="Mol. Phylogenet. Evol.">
        <title>Genome-scale phylogeny and comparative genomics of the fungal order Sordariales.</title>
        <authorList>
            <person name="Hensen N."/>
            <person name="Bonometti L."/>
            <person name="Westerberg I."/>
            <person name="Brannstrom I.O."/>
            <person name="Guillou S."/>
            <person name="Cros-Aarteil S."/>
            <person name="Calhoun S."/>
            <person name="Haridas S."/>
            <person name="Kuo A."/>
            <person name="Mondo S."/>
            <person name="Pangilinan J."/>
            <person name="Riley R."/>
            <person name="LaButti K."/>
            <person name="Andreopoulos B."/>
            <person name="Lipzen A."/>
            <person name="Chen C."/>
            <person name="Yan M."/>
            <person name="Daum C."/>
            <person name="Ng V."/>
            <person name="Clum A."/>
            <person name="Steindorff A."/>
            <person name="Ohm R.A."/>
            <person name="Martin F."/>
            <person name="Silar P."/>
            <person name="Natvig D.O."/>
            <person name="Lalanne C."/>
            <person name="Gautier V."/>
            <person name="Ament-Velasquez S.L."/>
            <person name="Kruys A."/>
            <person name="Hutchinson M.I."/>
            <person name="Powell A.J."/>
            <person name="Barry K."/>
            <person name="Miller A.N."/>
            <person name="Grigoriev I.V."/>
            <person name="Debuchy R."/>
            <person name="Gladieux P."/>
            <person name="Hiltunen Thoren M."/>
            <person name="Johannesson H."/>
        </authorList>
    </citation>
    <scope>NUCLEOTIDE SEQUENCE</scope>
    <source>
        <strain evidence="2">CBS 626.80</strain>
    </source>
</reference>
<dbReference type="Proteomes" id="UP001303222">
    <property type="component" value="Unassembled WGS sequence"/>
</dbReference>
<reference evidence="2" key="2">
    <citation type="submission" date="2023-06" db="EMBL/GenBank/DDBJ databases">
        <authorList>
            <consortium name="Lawrence Berkeley National Laboratory"/>
            <person name="Mondo S.J."/>
            <person name="Hensen N."/>
            <person name="Bonometti L."/>
            <person name="Westerberg I."/>
            <person name="Brannstrom I.O."/>
            <person name="Guillou S."/>
            <person name="Cros-Aarteil S."/>
            <person name="Calhoun S."/>
            <person name="Haridas S."/>
            <person name="Kuo A."/>
            <person name="Pangilinan J."/>
            <person name="Riley R."/>
            <person name="Labutti K."/>
            <person name="Andreopoulos B."/>
            <person name="Lipzen A."/>
            <person name="Chen C."/>
            <person name="Yanf M."/>
            <person name="Daum C."/>
            <person name="Ng V."/>
            <person name="Clum A."/>
            <person name="Steindorff A."/>
            <person name="Ohm R."/>
            <person name="Martin F."/>
            <person name="Silar P."/>
            <person name="Natvig D."/>
            <person name="Lalanne C."/>
            <person name="Gautier V."/>
            <person name="Ament-Velasquez S.L."/>
            <person name="Kruys A."/>
            <person name="Hutchinson M.I."/>
            <person name="Powell A.J."/>
            <person name="Barry K."/>
            <person name="Miller A.N."/>
            <person name="Grigoriev I.V."/>
            <person name="Debuchy R."/>
            <person name="Gladieux P."/>
            <person name="Thoren M.H."/>
            <person name="Johannesson H."/>
        </authorList>
    </citation>
    <scope>NUCLEOTIDE SEQUENCE</scope>
    <source>
        <strain evidence="2">CBS 626.80</strain>
    </source>
</reference>
<feature type="region of interest" description="Disordered" evidence="1">
    <location>
        <begin position="276"/>
        <end position="302"/>
    </location>
</feature>
<gene>
    <name evidence="2" type="ORF">QBC32DRAFT_131204</name>
</gene>